<gene>
    <name evidence="3" type="ORF">Bcop_1643</name>
</gene>
<evidence type="ECO:0000259" key="2">
    <source>
        <dbReference type="Pfam" id="PF10882"/>
    </source>
</evidence>
<dbReference type="OrthoDB" id="1040273at2"/>
<reference evidence="3 4" key="1">
    <citation type="journal article" date="2011" name="Stand. Genomic Sci.">
        <title>Non-contiguous finished genome sequence of Bacteroides coprosuis type strain (PC139).</title>
        <authorList>
            <person name="Land M."/>
            <person name="Held B."/>
            <person name="Gronow S."/>
            <person name="Abt B."/>
            <person name="Lucas S."/>
            <person name="Del Rio T.G."/>
            <person name="Nolan M."/>
            <person name="Tice H."/>
            <person name="Cheng J.F."/>
            <person name="Pitluck S."/>
            <person name="Liolios K."/>
            <person name="Pagani I."/>
            <person name="Ivanova N."/>
            <person name="Mavromatis K."/>
            <person name="Mikhailova N."/>
            <person name="Pati A."/>
            <person name="Tapia R."/>
            <person name="Han C."/>
            <person name="Goodwin L."/>
            <person name="Chen A."/>
            <person name="Palaniappan K."/>
            <person name="Hauser L."/>
            <person name="Brambilla E.M."/>
            <person name="Rohde M."/>
            <person name="Goker M."/>
            <person name="Detter J.C."/>
            <person name="Woyke T."/>
            <person name="Bristow J."/>
            <person name="Eisen J.A."/>
            <person name="Markowitz V."/>
            <person name="Hugenholtz P."/>
            <person name="Kyrpides N.C."/>
            <person name="Klenk H.P."/>
            <person name="Lapidus A."/>
        </authorList>
    </citation>
    <scope>NUCLEOTIDE SEQUENCE [LARGE SCALE GENOMIC DNA]</scope>
    <source>
        <strain evidence="3 4">DSM 18011</strain>
    </source>
</reference>
<evidence type="ECO:0000313" key="3">
    <source>
        <dbReference type="EMBL" id="EGJ71835.1"/>
    </source>
</evidence>
<feature type="transmembrane region" description="Helical" evidence="1">
    <location>
        <begin position="7"/>
        <end position="27"/>
    </location>
</feature>
<feature type="transmembrane region" description="Helical" evidence="1">
    <location>
        <begin position="33"/>
        <end position="55"/>
    </location>
</feature>
<keyword evidence="4" id="KW-1185">Reference proteome</keyword>
<dbReference type="HOGENOM" id="CLU_129907_0_0_10"/>
<dbReference type="Pfam" id="PF10882">
    <property type="entry name" value="bPH_5"/>
    <property type="match status" value="1"/>
</dbReference>
<dbReference type="EMBL" id="CM001167">
    <property type="protein sequence ID" value="EGJ71835.1"/>
    <property type="molecule type" value="Genomic_DNA"/>
</dbReference>
<feature type="domain" description="Bacterial Pleckstrin homology" evidence="2">
    <location>
        <begin position="57"/>
        <end position="140"/>
    </location>
</feature>
<dbReference type="AlphaFoldDB" id="F3ZQP0"/>
<keyword evidence="1" id="KW-0812">Transmembrane</keyword>
<name>F3ZQP0_9BACE</name>
<dbReference type="InterPro" id="IPR027783">
    <property type="entry name" value="Bacterial_PH-related"/>
</dbReference>
<keyword evidence="1" id="KW-0472">Membrane</keyword>
<sequence>MTIYIRPSKAVIIFTLLGIGIIVTLISNFGPSLILNILTIGGLSIFLYFLLVMPYSITINDEFIRVNRLLYPIKFNRKKIKISSFTYDNVRESARLWASGGIFGYTGWYSTSGVGKYYLSALNLKDIALIEKDNGKKYVINIPIYDPEMQKLMGKKTKLPSSAISMF</sequence>
<protein>
    <recommendedName>
        <fullName evidence="2">Bacterial Pleckstrin homology domain-containing protein</fullName>
    </recommendedName>
</protein>
<dbReference type="Proteomes" id="UP000018439">
    <property type="component" value="Chromosome"/>
</dbReference>
<accession>F3ZQP0</accession>
<evidence type="ECO:0000256" key="1">
    <source>
        <dbReference type="SAM" id="Phobius"/>
    </source>
</evidence>
<evidence type="ECO:0000313" key="4">
    <source>
        <dbReference type="Proteomes" id="UP000018439"/>
    </source>
</evidence>
<organism evidence="3 4">
    <name type="scientific">Bacteroides coprosuis DSM 18011</name>
    <dbReference type="NCBI Taxonomy" id="679937"/>
    <lineage>
        <taxon>Bacteria</taxon>
        <taxon>Pseudomonadati</taxon>
        <taxon>Bacteroidota</taxon>
        <taxon>Bacteroidia</taxon>
        <taxon>Bacteroidales</taxon>
        <taxon>Bacteroidaceae</taxon>
        <taxon>Bacteroides</taxon>
    </lineage>
</organism>
<keyword evidence="1" id="KW-1133">Transmembrane helix</keyword>
<proteinExistence type="predicted"/>